<evidence type="ECO:0000256" key="1">
    <source>
        <dbReference type="ARBA" id="ARBA00004571"/>
    </source>
</evidence>
<dbReference type="InterPro" id="IPR000531">
    <property type="entry name" value="Beta-barrel_TonB"/>
</dbReference>
<evidence type="ECO:0000256" key="5">
    <source>
        <dbReference type="ARBA" id="ARBA00022729"/>
    </source>
</evidence>
<dbReference type="OrthoDB" id="9760333at2"/>
<keyword evidence="9 10" id="KW-0998">Cell outer membrane</keyword>
<evidence type="ECO:0000256" key="2">
    <source>
        <dbReference type="ARBA" id="ARBA00022448"/>
    </source>
</evidence>
<evidence type="ECO:0000256" key="13">
    <source>
        <dbReference type="SAM" id="SignalP"/>
    </source>
</evidence>
<keyword evidence="6 12" id="KW-0798">TonB box</keyword>
<dbReference type="PANTHER" id="PTHR30069:SF29">
    <property type="entry name" value="HEMOGLOBIN AND HEMOGLOBIN-HAPTOGLOBIN-BINDING PROTEIN 1-RELATED"/>
    <property type="match status" value="1"/>
</dbReference>
<proteinExistence type="inferred from homology"/>
<dbReference type="InterPro" id="IPR037066">
    <property type="entry name" value="Plug_dom_sf"/>
</dbReference>
<evidence type="ECO:0000256" key="4">
    <source>
        <dbReference type="ARBA" id="ARBA00022692"/>
    </source>
</evidence>
<dbReference type="Pfam" id="PF07715">
    <property type="entry name" value="Plug"/>
    <property type="match status" value="1"/>
</dbReference>
<comment type="caution">
    <text evidence="16">The sequence shown here is derived from an EMBL/GenBank/DDBJ whole genome shotgun (WGS) entry which is preliminary data.</text>
</comment>
<dbReference type="Gene3D" id="2.170.130.10">
    <property type="entry name" value="TonB-dependent receptor, plug domain"/>
    <property type="match status" value="1"/>
</dbReference>
<dbReference type="RefSeq" id="WP_043917591.1">
    <property type="nucleotide sequence ID" value="NZ_FZPF01000002.1"/>
</dbReference>
<feature type="signal peptide" evidence="13">
    <location>
        <begin position="1"/>
        <end position="27"/>
    </location>
</feature>
<dbReference type="PATRIC" id="fig|935700.4.peg.790"/>
<dbReference type="GO" id="GO:0009279">
    <property type="term" value="C:cell outer membrane"/>
    <property type="evidence" value="ECO:0007669"/>
    <property type="project" value="UniProtKB-SubCell"/>
</dbReference>
<evidence type="ECO:0000256" key="8">
    <source>
        <dbReference type="ARBA" id="ARBA00023170"/>
    </source>
</evidence>
<keyword evidence="7 10" id="KW-0472">Membrane</keyword>
<dbReference type="InterPro" id="IPR036942">
    <property type="entry name" value="Beta-barrel_TonB_sf"/>
</dbReference>
<keyword evidence="3 10" id="KW-1134">Transmembrane beta strand</keyword>
<dbReference type="GO" id="GO:0044718">
    <property type="term" value="P:siderophore transmembrane transport"/>
    <property type="evidence" value="ECO:0007669"/>
    <property type="project" value="TreeGrafter"/>
</dbReference>
<keyword evidence="17" id="KW-1185">Reference proteome</keyword>
<dbReference type="PROSITE" id="PS52016">
    <property type="entry name" value="TONB_DEPENDENT_REC_3"/>
    <property type="match status" value="1"/>
</dbReference>
<dbReference type="EMBL" id="JYFE01000017">
    <property type="protein sequence ID" value="KIT17559.1"/>
    <property type="molecule type" value="Genomic_DNA"/>
</dbReference>
<evidence type="ECO:0000256" key="12">
    <source>
        <dbReference type="RuleBase" id="RU003357"/>
    </source>
</evidence>
<evidence type="ECO:0000256" key="6">
    <source>
        <dbReference type="ARBA" id="ARBA00023077"/>
    </source>
</evidence>
<dbReference type="STRING" id="935700.jaqu_07480"/>
<evidence type="ECO:0000259" key="14">
    <source>
        <dbReference type="Pfam" id="PF00593"/>
    </source>
</evidence>
<name>A0A0D1EIU7_9RHOB</name>
<keyword evidence="2 10" id="KW-0813">Transport</keyword>
<dbReference type="PANTHER" id="PTHR30069">
    <property type="entry name" value="TONB-DEPENDENT OUTER MEMBRANE RECEPTOR"/>
    <property type="match status" value="1"/>
</dbReference>
<keyword evidence="8" id="KW-0675">Receptor</keyword>
<dbReference type="Pfam" id="PF00593">
    <property type="entry name" value="TonB_dep_Rec_b-barrel"/>
    <property type="match status" value="1"/>
</dbReference>
<organism evidence="16 17">
    <name type="scientific">Jannaschia aquimarina</name>
    <dbReference type="NCBI Taxonomy" id="935700"/>
    <lineage>
        <taxon>Bacteria</taxon>
        <taxon>Pseudomonadati</taxon>
        <taxon>Pseudomonadota</taxon>
        <taxon>Alphaproteobacteria</taxon>
        <taxon>Rhodobacterales</taxon>
        <taxon>Roseobacteraceae</taxon>
        <taxon>Jannaschia</taxon>
    </lineage>
</organism>
<dbReference type="Gene3D" id="2.40.170.20">
    <property type="entry name" value="TonB-dependent receptor, beta-barrel domain"/>
    <property type="match status" value="1"/>
</dbReference>
<feature type="domain" description="TonB-dependent receptor-like beta-barrel" evidence="14">
    <location>
        <begin position="184"/>
        <end position="589"/>
    </location>
</feature>
<evidence type="ECO:0000256" key="9">
    <source>
        <dbReference type="ARBA" id="ARBA00023237"/>
    </source>
</evidence>
<dbReference type="InterPro" id="IPR012910">
    <property type="entry name" value="Plug_dom"/>
</dbReference>
<dbReference type="SUPFAM" id="SSF56935">
    <property type="entry name" value="Porins"/>
    <property type="match status" value="1"/>
</dbReference>
<protein>
    <submittedName>
        <fullName evidence="16">BtuB protein</fullName>
    </submittedName>
</protein>
<dbReference type="InterPro" id="IPR010917">
    <property type="entry name" value="TonB_rcpt_CS"/>
</dbReference>
<evidence type="ECO:0000313" key="17">
    <source>
        <dbReference type="Proteomes" id="UP000032232"/>
    </source>
</evidence>
<feature type="chain" id="PRO_5002245461" evidence="13">
    <location>
        <begin position="28"/>
        <end position="615"/>
    </location>
</feature>
<dbReference type="Proteomes" id="UP000032232">
    <property type="component" value="Unassembled WGS sequence"/>
</dbReference>
<sequence length="615" mass="64876">MRNEQTKRWLAALMLTACMGLGLPAGAQDPVELDEIVIGGALTALGPQPVSRVGATVEALDADALAASPSTSLAGTLTRLPGVTLSSDGGLGANTTLRIRGLDTSYIGTRIDGIDVTDPSSTQTSFDFGGLTATNIGQVDLIKGSQSALFGSEAIAGVVDITTAQSDEIGFSNRARIEAGSFDTFAGSFGLTQRGERGQISFNIDRTISDGISARAGDDEKDGFNQTFASLTGDFAATDAVTLGFSALWRDAEVEIDRSETDNSGVNYTEQRGARVFARVDALGAAHELSYSVFSSDREDPGGFTREFGGDRRQLAYVASADVGTTTLSFGLDRTVEEIRTDTVSAEDTTVSILGEAVLRPTSSIELAVSVRHDDSDDFGGETTGRLALAWLASADTMIRASVGTGFRAPSLFERFASFGNPDLRPEESLSFDLGVEHRFGTTGFVKATLFQVEIDDLIDFDGASTVCASGFGCYAQIPGTTRTRGIELSGRVDVIPGRAAAFGAYTYTEAETEGDRRARVPRHDLLIGVEGDFAPRLSGRVEVRHVADVEPSVFAPADNKVGDYTLVGLGLGYDVRDGVAATLRVENLFDEDYETAGGFQQPGRAVFAGISASF</sequence>
<keyword evidence="4 10" id="KW-0812">Transmembrane</keyword>
<evidence type="ECO:0000256" key="11">
    <source>
        <dbReference type="PROSITE-ProRule" id="PRU10144"/>
    </source>
</evidence>
<dbReference type="InterPro" id="IPR039426">
    <property type="entry name" value="TonB-dep_rcpt-like"/>
</dbReference>
<keyword evidence="5 13" id="KW-0732">Signal</keyword>
<accession>A0A0D1EIU7</accession>
<dbReference type="CDD" id="cd01347">
    <property type="entry name" value="ligand_gated_channel"/>
    <property type="match status" value="1"/>
</dbReference>
<comment type="subcellular location">
    <subcellularLocation>
        <location evidence="1 10">Cell outer membrane</location>
        <topology evidence="1 10">Multi-pass membrane protein</topology>
    </subcellularLocation>
</comment>
<evidence type="ECO:0000313" key="16">
    <source>
        <dbReference type="EMBL" id="KIT17559.1"/>
    </source>
</evidence>
<evidence type="ECO:0000256" key="7">
    <source>
        <dbReference type="ARBA" id="ARBA00023136"/>
    </source>
</evidence>
<feature type="domain" description="TonB-dependent receptor plug" evidence="15">
    <location>
        <begin position="51"/>
        <end position="158"/>
    </location>
</feature>
<gene>
    <name evidence="16" type="primary">btuB</name>
    <name evidence="16" type="ORF">jaqu_07480</name>
</gene>
<feature type="short sequence motif" description="TonB C-terminal box" evidence="11">
    <location>
        <begin position="598"/>
        <end position="615"/>
    </location>
</feature>
<evidence type="ECO:0000259" key="15">
    <source>
        <dbReference type="Pfam" id="PF07715"/>
    </source>
</evidence>
<reference evidence="16 17" key="1">
    <citation type="submission" date="2015-02" db="EMBL/GenBank/DDBJ databases">
        <title>Genome Sequence of Jannaschia aquimarina DSM28248, a member of the Roseobacter clade.</title>
        <authorList>
            <person name="Voget S."/>
            <person name="Daniel R."/>
        </authorList>
    </citation>
    <scope>NUCLEOTIDE SEQUENCE [LARGE SCALE GENOMIC DNA]</scope>
    <source>
        <strain evidence="16 17">GSW-M26</strain>
    </source>
</reference>
<dbReference type="PROSITE" id="PS01156">
    <property type="entry name" value="TONB_DEPENDENT_REC_2"/>
    <property type="match status" value="1"/>
</dbReference>
<evidence type="ECO:0000256" key="10">
    <source>
        <dbReference type="PROSITE-ProRule" id="PRU01360"/>
    </source>
</evidence>
<dbReference type="AlphaFoldDB" id="A0A0D1EIU7"/>
<dbReference type="GO" id="GO:0015344">
    <property type="term" value="F:siderophore uptake transmembrane transporter activity"/>
    <property type="evidence" value="ECO:0007669"/>
    <property type="project" value="TreeGrafter"/>
</dbReference>
<evidence type="ECO:0000256" key="3">
    <source>
        <dbReference type="ARBA" id="ARBA00022452"/>
    </source>
</evidence>
<comment type="similarity">
    <text evidence="10 12">Belongs to the TonB-dependent receptor family.</text>
</comment>